<evidence type="ECO:0000313" key="1">
    <source>
        <dbReference type="EMBL" id="KKN43803.1"/>
    </source>
</evidence>
<dbReference type="AlphaFoldDB" id="A0A0F9TR05"/>
<name>A0A0F9TR05_9ZZZZ</name>
<reference evidence="1" key="1">
    <citation type="journal article" date="2015" name="Nature">
        <title>Complex archaea that bridge the gap between prokaryotes and eukaryotes.</title>
        <authorList>
            <person name="Spang A."/>
            <person name="Saw J.H."/>
            <person name="Jorgensen S.L."/>
            <person name="Zaremba-Niedzwiedzka K."/>
            <person name="Martijn J."/>
            <person name="Lind A.E."/>
            <person name="van Eijk R."/>
            <person name="Schleper C."/>
            <person name="Guy L."/>
            <person name="Ettema T.J."/>
        </authorList>
    </citation>
    <scope>NUCLEOTIDE SEQUENCE</scope>
</reference>
<protein>
    <submittedName>
        <fullName evidence="1">Uncharacterized protein</fullName>
    </submittedName>
</protein>
<organism evidence="1">
    <name type="scientific">marine sediment metagenome</name>
    <dbReference type="NCBI Taxonomy" id="412755"/>
    <lineage>
        <taxon>unclassified sequences</taxon>
        <taxon>metagenomes</taxon>
        <taxon>ecological metagenomes</taxon>
    </lineage>
</organism>
<dbReference type="EMBL" id="LAZR01001487">
    <property type="protein sequence ID" value="KKN43803.1"/>
    <property type="molecule type" value="Genomic_DNA"/>
</dbReference>
<sequence length="340" mass="40426">MELTHEEVERYIDQISSGYKILDIGDEVVLFKFPSRYSLMKSRRLYDKEYNDSIEEGLLSIDKMKELMKDRNLLTPEDRRKLSSLKSKLEAQKVLLAKTVKVKANQDRIKGIIHKLEDEIRTIEIKERSKFSMTAETKAEEYRILYLCWSSAYNFMTEELLWSEFDLFLNEYRLVFRQSVISEFILFYGGILTSHIRSIARSNLWRIRYVTSLKTSEPLFGVPASQYTNDMLNLAYWSHYYQNIYEMLPDDQPSEDIIADDEALDAYLNDYYKERKNESIANKNKKKFGKLSAFDKDEVIITKANELYEDIDYAQPREAQAVKDRNFIRKRTRRTKPSRR</sequence>
<proteinExistence type="predicted"/>
<accession>A0A0F9TR05</accession>
<comment type="caution">
    <text evidence="1">The sequence shown here is derived from an EMBL/GenBank/DDBJ whole genome shotgun (WGS) entry which is preliminary data.</text>
</comment>
<gene>
    <name evidence="1" type="ORF">LCGC14_0699510</name>
</gene>